<dbReference type="PANTHER" id="PTHR36173">
    <property type="entry name" value="RIBONUCLEASE VAPC16-RELATED"/>
    <property type="match status" value="1"/>
</dbReference>
<sequence>MILLDTCAIIWDALAPGRLAPKARAIIEDSEGESMICDISLWEISMLIKKGRLVVDDTPSGFMNLLLRSRNFHIQGITPEIAPENNRLIRQSRIGHQR</sequence>
<dbReference type="InterPro" id="IPR029060">
    <property type="entry name" value="PIN-like_dom_sf"/>
</dbReference>
<name>A0A450V3P9_9GAMM</name>
<dbReference type="InterPro" id="IPR052919">
    <property type="entry name" value="TA_system_RNase"/>
</dbReference>
<dbReference type="SUPFAM" id="SSF88723">
    <property type="entry name" value="PIN domain-like"/>
    <property type="match status" value="1"/>
</dbReference>
<dbReference type="CDD" id="cd09872">
    <property type="entry name" value="PIN_Sll0205-like"/>
    <property type="match status" value="1"/>
</dbReference>
<dbReference type="PANTHER" id="PTHR36173:SF1">
    <property type="entry name" value="RIBONUCLEASE VAPC22"/>
    <property type="match status" value="1"/>
</dbReference>
<dbReference type="EMBL" id="CAADFG010000162">
    <property type="protein sequence ID" value="VFJ99431.1"/>
    <property type="molecule type" value="Genomic_DNA"/>
</dbReference>
<reference evidence="1" key="1">
    <citation type="submission" date="2019-02" db="EMBL/GenBank/DDBJ databases">
        <authorList>
            <person name="Gruber-Vodicka R. H."/>
            <person name="Seah K. B. B."/>
        </authorList>
    </citation>
    <scope>NUCLEOTIDE SEQUENCE</scope>
    <source>
        <strain evidence="3">BECK_SA2B12</strain>
        <strain evidence="1">BECK_SA2B15</strain>
        <strain evidence="2">BECK_SA2B20</strain>
    </source>
</reference>
<dbReference type="EMBL" id="CAADFJ010000155">
    <property type="protein sequence ID" value="VFK03984.1"/>
    <property type="molecule type" value="Genomic_DNA"/>
</dbReference>
<evidence type="ECO:0000313" key="2">
    <source>
        <dbReference type="EMBL" id="VFK01565.1"/>
    </source>
</evidence>
<evidence type="ECO:0000313" key="1">
    <source>
        <dbReference type="EMBL" id="VFJ99431.1"/>
    </source>
</evidence>
<dbReference type="AlphaFoldDB" id="A0A450V3P9"/>
<accession>A0A450V3P9</accession>
<dbReference type="EMBL" id="CAADFI010000237">
    <property type="protein sequence ID" value="VFK01565.1"/>
    <property type="molecule type" value="Genomic_DNA"/>
</dbReference>
<evidence type="ECO:0000313" key="3">
    <source>
        <dbReference type="EMBL" id="VFK03984.1"/>
    </source>
</evidence>
<protein>
    <submittedName>
        <fullName evidence="1">PIN domain</fullName>
    </submittedName>
</protein>
<dbReference type="InterPro" id="IPR041705">
    <property type="entry name" value="PIN_Sll0205"/>
</dbReference>
<gene>
    <name evidence="1" type="ORF">BECKH772A_GA0070896_101624</name>
    <name evidence="2" type="ORF">BECKH772B_GA0070898_102374</name>
    <name evidence="3" type="ORF">BECKH772C_GA0070978_101554</name>
</gene>
<organism evidence="1">
    <name type="scientific">Candidatus Kentrum eta</name>
    <dbReference type="NCBI Taxonomy" id="2126337"/>
    <lineage>
        <taxon>Bacteria</taxon>
        <taxon>Pseudomonadati</taxon>
        <taxon>Pseudomonadota</taxon>
        <taxon>Gammaproteobacteria</taxon>
        <taxon>Candidatus Kentrum</taxon>
    </lineage>
</organism>
<proteinExistence type="predicted"/>